<keyword evidence="1" id="KW-0812">Transmembrane</keyword>
<organism evidence="2 3">
    <name type="scientific">Glossina palpalis gambiensis</name>
    <dbReference type="NCBI Taxonomy" id="67801"/>
    <lineage>
        <taxon>Eukaryota</taxon>
        <taxon>Metazoa</taxon>
        <taxon>Ecdysozoa</taxon>
        <taxon>Arthropoda</taxon>
        <taxon>Hexapoda</taxon>
        <taxon>Insecta</taxon>
        <taxon>Pterygota</taxon>
        <taxon>Neoptera</taxon>
        <taxon>Endopterygota</taxon>
        <taxon>Diptera</taxon>
        <taxon>Brachycera</taxon>
        <taxon>Muscomorpha</taxon>
        <taxon>Hippoboscoidea</taxon>
        <taxon>Glossinidae</taxon>
        <taxon>Glossina</taxon>
    </lineage>
</organism>
<protein>
    <submittedName>
        <fullName evidence="2">Uncharacterized protein</fullName>
    </submittedName>
</protein>
<dbReference type="EMBL" id="JXJN01003522">
    <property type="status" value="NOT_ANNOTATED_CDS"/>
    <property type="molecule type" value="Genomic_DNA"/>
</dbReference>
<name>A0A1B0AU61_9MUSC</name>
<dbReference type="Proteomes" id="UP000092460">
    <property type="component" value="Unassembled WGS sequence"/>
</dbReference>
<keyword evidence="1" id="KW-1133">Transmembrane helix</keyword>
<keyword evidence="3" id="KW-1185">Reference proteome</keyword>
<feature type="transmembrane region" description="Helical" evidence="1">
    <location>
        <begin position="16"/>
        <end position="35"/>
    </location>
</feature>
<sequence length="66" mass="7556">MDEYVDLINLKRNSFVWLYIFFVGVAVAAAVDIAVMKMVLFKLIKTCMEWCCDIVAKGLTSRDIFS</sequence>
<accession>A0A1B0AU61</accession>
<dbReference type="VEuPathDB" id="VectorBase:GPPI008725"/>
<evidence type="ECO:0000313" key="3">
    <source>
        <dbReference type="Proteomes" id="UP000092460"/>
    </source>
</evidence>
<keyword evidence="1" id="KW-0472">Membrane</keyword>
<evidence type="ECO:0000313" key="2">
    <source>
        <dbReference type="EnsemblMetazoa" id="GPPI008725-PA"/>
    </source>
</evidence>
<evidence type="ECO:0000256" key="1">
    <source>
        <dbReference type="SAM" id="Phobius"/>
    </source>
</evidence>
<dbReference type="AlphaFoldDB" id="A0A1B0AU61"/>
<reference evidence="3" key="1">
    <citation type="submission" date="2015-01" db="EMBL/GenBank/DDBJ databases">
        <authorList>
            <person name="Aksoy S."/>
            <person name="Warren W."/>
            <person name="Wilson R.K."/>
        </authorList>
    </citation>
    <scope>NUCLEOTIDE SEQUENCE [LARGE SCALE GENOMIC DNA]</scope>
    <source>
        <strain evidence="3">IAEA</strain>
    </source>
</reference>
<dbReference type="EnsemblMetazoa" id="GPPI008725-RA">
    <property type="protein sequence ID" value="GPPI008725-PA"/>
    <property type="gene ID" value="GPPI008725"/>
</dbReference>
<proteinExistence type="predicted"/>
<reference evidence="2" key="2">
    <citation type="submission" date="2020-05" db="UniProtKB">
        <authorList>
            <consortium name="EnsemblMetazoa"/>
        </authorList>
    </citation>
    <scope>IDENTIFICATION</scope>
    <source>
        <strain evidence="2">IAEA</strain>
    </source>
</reference>